<keyword evidence="3" id="KW-1185">Reference proteome</keyword>
<dbReference type="AlphaFoldDB" id="A0A371RGK1"/>
<evidence type="ECO:0000313" key="3">
    <source>
        <dbReference type="Proteomes" id="UP000264589"/>
    </source>
</evidence>
<keyword evidence="1" id="KW-0812">Transmembrane</keyword>
<dbReference type="EMBL" id="QUQO01000001">
    <property type="protein sequence ID" value="RFB04580.1"/>
    <property type="molecule type" value="Genomic_DNA"/>
</dbReference>
<sequence>MLFNLLAASAATSTESGDPSTVLLFVLAGVAVLILFAFLASKMFKRQDPENYEEYPLPLDGTNDD</sequence>
<keyword evidence="1" id="KW-0472">Membrane</keyword>
<dbReference type="InParanoid" id="A0A371RGK1"/>
<keyword evidence="1" id="KW-1133">Transmembrane helix</keyword>
<comment type="caution">
    <text evidence="2">The sequence shown here is derived from an EMBL/GenBank/DDBJ whole genome shotgun (WGS) entry which is preliminary data.</text>
</comment>
<feature type="transmembrane region" description="Helical" evidence="1">
    <location>
        <begin position="20"/>
        <end position="40"/>
    </location>
</feature>
<evidence type="ECO:0000256" key="1">
    <source>
        <dbReference type="SAM" id="Phobius"/>
    </source>
</evidence>
<gene>
    <name evidence="2" type="ORF">DX908_04365</name>
</gene>
<name>A0A371RGK1_9PROT</name>
<accession>A0A371RGK1</accession>
<dbReference type="RefSeq" id="WP_116391212.1">
    <property type="nucleotide sequence ID" value="NZ_QUQO01000001.1"/>
</dbReference>
<evidence type="ECO:0000313" key="2">
    <source>
        <dbReference type="EMBL" id="RFB04580.1"/>
    </source>
</evidence>
<protein>
    <submittedName>
        <fullName evidence="2">Uncharacterized protein</fullName>
    </submittedName>
</protein>
<organism evidence="2 3">
    <name type="scientific">Parvularcula marina</name>
    <dbReference type="NCBI Taxonomy" id="2292771"/>
    <lineage>
        <taxon>Bacteria</taxon>
        <taxon>Pseudomonadati</taxon>
        <taxon>Pseudomonadota</taxon>
        <taxon>Alphaproteobacteria</taxon>
        <taxon>Parvularculales</taxon>
        <taxon>Parvularculaceae</taxon>
        <taxon>Parvularcula</taxon>
    </lineage>
</organism>
<dbReference type="Proteomes" id="UP000264589">
    <property type="component" value="Unassembled WGS sequence"/>
</dbReference>
<proteinExistence type="predicted"/>
<reference evidence="2 3" key="1">
    <citation type="submission" date="2018-08" db="EMBL/GenBank/DDBJ databases">
        <title>Parvularcula sp. SM1705, isolated from surface water of the South Sea China.</title>
        <authorList>
            <person name="Sun L."/>
        </authorList>
    </citation>
    <scope>NUCLEOTIDE SEQUENCE [LARGE SCALE GENOMIC DNA]</scope>
    <source>
        <strain evidence="2 3">SM1705</strain>
    </source>
</reference>